<sequence>MSVVLDNSKIDSVGEYIKENTHEGVQITILSPIFTIFAFEELRKVPEKIDKFRFLFNESNFIKN</sequence>
<dbReference type="RefSeq" id="WP_117445833.1">
    <property type="nucleotide sequence ID" value="NZ_CALCIP010000023.1"/>
</dbReference>
<evidence type="ECO:0000313" key="1">
    <source>
        <dbReference type="EMBL" id="RGD77090.1"/>
    </source>
</evidence>
<name>A0A3E3E6V3_9FIRM</name>
<accession>A0A3E3E6V3</accession>
<proteinExistence type="predicted"/>
<dbReference type="EMBL" id="QUSK01000007">
    <property type="protein sequence ID" value="RGD77090.1"/>
    <property type="molecule type" value="Genomic_DNA"/>
</dbReference>
<organism evidence="1 2">
    <name type="scientific">Faecalicoccus pleomorphus</name>
    <dbReference type="NCBI Taxonomy" id="1323"/>
    <lineage>
        <taxon>Bacteria</taxon>
        <taxon>Bacillati</taxon>
        <taxon>Bacillota</taxon>
        <taxon>Erysipelotrichia</taxon>
        <taxon>Erysipelotrichales</taxon>
        <taxon>Erysipelotrichaceae</taxon>
        <taxon>Faecalicoccus</taxon>
    </lineage>
</organism>
<dbReference type="AlphaFoldDB" id="A0A3E3E6V3"/>
<protein>
    <submittedName>
        <fullName evidence="1">Uncharacterized protein</fullName>
    </submittedName>
</protein>
<reference evidence="1 2" key="1">
    <citation type="submission" date="2018-08" db="EMBL/GenBank/DDBJ databases">
        <title>A genome reference for cultivated species of the human gut microbiota.</title>
        <authorList>
            <person name="Zou Y."/>
            <person name="Xue W."/>
            <person name="Luo G."/>
        </authorList>
    </citation>
    <scope>NUCLEOTIDE SEQUENCE [LARGE SCALE GENOMIC DNA]</scope>
    <source>
        <strain evidence="1 2">TF08-11</strain>
    </source>
</reference>
<evidence type="ECO:0000313" key="2">
    <source>
        <dbReference type="Proteomes" id="UP000260721"/>
    </source>
</evidence>
<comment type="caution">
    <text evidence="1">The sequence shown here is derived from an EMBL/GenBank/DDBJ whole genome shotgun (WGS) entry which is preliminary data.</text>
</comment>
<dbReference type="Proteomes" id="UP000260721">
    <property type="component" value="Unassembled WGS sequence"/>
</dbReference>
<gene>
    <name evidence="1" type="ORF">DXC78_03965</name>
</gene>